<dbReference type="AlphaFoldDB" id="A0A562ITD3"/>
<evidence type="ECO:0000256" key="3">
    <source>
        <dbReference type="ARBA" id="ARBA00022989"/>
    </source>
</evidence>
<keyword evidence="3 6" id="KW-1133">Transmembrane helix</keyword>
<feature type="compositionally biased region" description="Pro residues" evidence="5">
    <location>
        <begin position="145"/>
        <end position="155"/>
    </location>
</feature>
<evidence type="ECO:0000256" key="1">
    <source>
        <dbReference type="ARBA" id="ARBA00004141"/>
    </source>
</evidence>
<comment type="subcellular location">
    <subcellularLocation>
        <location evidence="1">Membrane</location>
        <topology evidence="1">Multi-pass membrane protein</topology>
    </subcellularLocation>
</comment>
<proteinExistence type="predicted"/>
<evidence type="ECO:0000256" key="2">
    <source>
        <dbReference type="ARBA" id="ARBA00022692"/>
    </source>
</evidence>
<evidence type="ECO:0000256" key="5">
    <source>
        <dbReference type="SAM" id="MobiDB-lite"/>
    </source>
</evidence>
<feature type="transmembrane region" description="Helical" evidence="6">
    <location>
        <begin position="42"/>
        <end position="59"/>
    </location>
</feature>
<keyword evidence="9" id="KW-1185">Reference proteome</keyword>
<gene>
    <name evidence="8" type="ORF">JD78_02743</name>
</gene>
<feature type="transmembrane region" description="Helical" evidence="6">
    <location>
        <begin position="97"/>
        <end position="118"/>
    </location>
</feature>
<dbReference type="GO" id="GO:0000271">
    <property type="term" value="P:polysaccharide biosynthetic process"/>
    <property type="evidence" value="ECO:0007669"/>
    <property type="project" value="InterPro"/>
</dbReference>
<evidence type="ECO:0000313" key="9">
    <source>
        <dbReference type="Proteomes" id="UP000321490"/>
    </source>
</evidence>
<evidence type="ECO:0000256" key="4">
    <source>
        <dbReference type="ARBA" id="ARBA00023136"/>
    </source>
</evidence>
<dbReference type="InterPro" id="IPR007267">
    <property type="entry name" value="GtrA_DPMS_TM"/>
</dbReference>
<evidence type="ECO:0000313" key="8">
    <source>
        <dbReference type="EMBL" id="TWH74208.1"/>
    </source>
</evidence>
<name>A0A562ITD3_9ACTN</name>
<evidence type="ECO:0000256" key="6">
    <source>
        <dbReference type="SAM" id="Phobius"/>
    </source>
</evidence>
<sequence length="155" mass="15984">MSGGPTGLLHQVVRFLLGSCLGLAVDLAVFQAAVLLGATPGVANAISSGCAVVVVYLFVTKYAFSAERSRTSFLLFVGWYVTSIVIFSVLIEVLHGATGWLPFVCKLVSLPLSFAANFGASKVLFGRRGDGPATPAGGSGHRPAPTTPPARHPAA</sequence>
<feature type="region of interest" description="Disordered" evidence="5">
    <location>
        <begin position="132"/>
        <end position="155"/>
    </location>
</feature>
<comment type="caution">
    <text evidence="8">The sequence shown here is derived from an EMBL/GenBank/DDBJ whole genome shotgun (WGS) entry which is preliminary data.</text>
</comment>
<reference evidence="8 9" key="1">
    <citation type="submission" date="2019-07" db="EMBL/GenBank/DDBJ databases">
        <title>R&amp;d 2014.</title>
        <authorList>
            <person name="Klenk H.-P."/>
        </authorList>
    </citation>
    <scope>NUCLEOTIDE SEQUENCE [LARGE SCALE GENOMIC DNA]</scope>
    <source>
        <strain evidence="8 9">DSM 45764</strain>
    </source>
</reference>
<feature type="domain" description="GtrA/DPMS transmembrane" evidence="7">
    <location>
        <begin position="14"/>
        <end position="124"/>
    </location>
</feature>
<organism evidence="8 9">
    <name type="scientific">Modestobacter roseus</name>
    <dbReference type="NCBI Taxonomy" id="1181884"/>
    <lineage>
        <taxon>Bacteria</taxon>
        <taxon>Bacillati</taxon>
        <taxon>Actinomycetota</taxon>
        <taxon>Actinomycetes</taxon>
        <taxon>Geodermatophilales</taxon>
        <taxon>Geodermatophilaceae</taxon>
        <taxon>Modestobacter</taxon>
    </lineage>
</organism>
<feature type="transmembrane region" description="Helical" evidence="6">
    <location>
        <begin position="12"/>
        <end position="36"/>
    </location>
</feature>
<dbReference type="Proteomes" id="UP000321490">
    <property type="component" value="Unassembled WGS sequence"/>
</dbReference>
<feature type="transmembrane region" description="Helical" evidence="6">
    <location>
        <begin position="71"/>
        <end position="91"/>
    </location>
</feature>
<dbReference type="GO" id="GO:0016020">
    <property type="term" value="C:membrane"/>
    <property type="evidence" value="ECO:0007669"/>
    <property type="project" value="UniProtKB-SubCell"/>
</dbReference>
<protein>
    <submittedName>
        <fullName evidence="8">Putative flippase GtrA</fullName>
    </submittedName>
</protein>
<accession>A0A562ITD3</accession>
<keyword evidence="2 6" id="KW-0812">Transmembrane</keyword>
<keyword evidence="4 6" id="KW-0472">Membrane</keyword>
<evidence type="ECO:0000259" key="7">
    <source>
        <dbReference type="Pfam" id="PF04138"/>
    </source>
</evidence>
<dbReference type="Pfam" id="PF04138">
    <property type="entry name" value="GtrA_DPMS_TM"/>
    <property type="match status" value="1"/>
</dbReference>
<dbReference type="EMBL" id="VLKF01000001">
    <property type="protein sequence ID" value="TWH74208.1"/>
    <property type="molecule type" value="Genomic_DNA"/>
</dbReference>
<dbReference type="RefSeq" id="WP_166521182.1">
    <property type="nucleotide sequence ID" value="NZ_JABGDC010000051.1"/>
</dbReference>